<accession>A0A8A0RKG3</accession>
<evidence type="ECO:0000313" key="7">
    <source>
        <dbReference type="EMBL" id="QSQ08019.1"/>
    </source>
</evidence>
<dbReference type="InterPro" id="IPR041489">
    <property type="entry name" value="PDZ_6"/>
</dbReference>
<evidence type="ECO:0000256" key="1">
    <source>
        <dbReference type="ARBA" id="ARBA00010541"/>
    </source>
</evidence>
<dbReference type="Proteomes" id="UP000662904">
    <property type="component" value="Chromosome"/>
</dbReference>
<dbReference type="FunFam" id="2.40.10.10:FF:000001">
    <property type="entry name" value="Periplasmic serine protease DegS"/>
    <property type="match status" value="1"/>
</dbReference>
<dbReference type="PANTHER" id="PTHR43343">
    <property type="entry name" value="PEPTIDASE S12"/>
    <property type="match status" value="1"/>
</dbReference>
<gene>
    <name evidence="7" type="primary">hhoB</name>
    <name evidence="7" type="ORF">H0A61_00338</name>
</gene>
<keyword evidence="8" id="KW-1185">Reference proteome</keyword>
<dbReference type="KEGG" id="kme:H0A61_00338"/>
<protein>
    <submittedName>
        <fullName evidence="7">Serine protease HhoB</fullName>
    </submittedName>
</protein>
<keyword evidence="3" id="KW-0378">Hydrolase</keyword>
<evidence type="ECO:0000313" key="8">
    <source>
        <dbReference type="Proteomes" id="UP000662904"/>
    </source>
</evidence>
<evidence type="ECO:0000259" key="6">
    <source>
        <dbReference type="PROSITE" id="PS50106"/>
    </source>
</evidence>
<keyword evidence="4" id="KW-0720">Serine protease</keyword>
<organism evidence="7 8">
    <name type="scientific">Koleobacter methoxysyntrophicus</name>
    <dbReference type="NCBI Taxonomy" id="2751313"/>
    <lineage>
        <taxon>Bacteria</taxon>
        <taxon>Bacillati</taxon>
        <taxon>Bacillota</taxon>
        <taxon>Clostridia</taxon>
        <taxon>Koleobacterales</taxon>
        <taxon>Koleobacteraceae</taxon>
        <taxon>Koleobacter</taxon>
    </lineage>
</organism>
<dbReference type="GO" id="GO:0006508">
    <property type="term" value="P:proteolysis"/>
    <property type="evidence" value="ECO:0007669"/>
    <property type="project" value="UniProtKB-KW"/>
</dbReference>
<dbReference type="SUPFAM" id="SSF50156">
    <property type="entry name" value="PDZ domain-like"/>
    <property type="match status" value="1"/>
</dbReference>
<dbReference type="InterPro" id="IPR009003">
    <property type="entry name" value="Peptidase_S1_PA"/>
</dbReference>
<keyword evidence="5" id="KW-0812">Transmembrane</keyword>
<evidence type="ECO:0000256" key="3">
    <source>
        <dbReference type="ARBA" id="ARBA00022801"/>
    </source>
</evidence>
<dbReference type="SMART" id="SM00228">
    <property type="entry name" value="PDZ"/>
    <property type="match status" value="1"/>
</dbReference>
<dbReference type="PRINTS" id="PR00834">
    <property type="entry name" value="PROTEASES2C"/>
</dbReference>
<keyword evidence="5" id="KW-0472">Membrane</keyword>
<proteinExistence type="inferred from homology"/>
<name>A0A8A0RKG3_9FIRM</name>
<evidence type="ECO:0000256" key="2">
    <source>
        <dbReference type="ARBA" id="ARBA00022670"/>
    </source>
</evidence>
<dbReference type="InterPro" id="IPR001940">
    <property type="entry name" value="Peptidase_S1C"/>
</dbReference>
<dbReference type="InterPro" id="IPR051201">
    <property type="entry name" value="Chloro_Bact_Ser_Proteases"/>
</dbReference>
<feature type="domain" description="PDZ" evidence="6">
    <location>
        <begin position="279"/>
        <end position="361"/>
    </location>
</feature>
<keyword evidence="2 7" id="KW-0645">Protease</keyword>
<dbReference type="Gene3D" id="2.40.10.10">
    <property type="entry name" value="Trypsin-like serine proteases"/>
    <property type="match status" value="2"/>
</dbReference>
<dbReference type="EMBL" id="CP059066">
    <property type="protein sequence ID" value="QSQ08019.1"/>
    <property type="molecule type" value="Genomic_DNA"/>
</dbReference>
<evidence type="ECO:0000256" key="4">
    <source>
        <dbReference type="ARBA" id="ARBA00022825"/>
    </source>
</evidence>
<reference evidence="7" key="1">
    <citation type="submission" date="2020-07" db="EMBL/GenBank/DDBJ databases">
        <title>Koleobacter methoxysyntrophicus gen. nov., sp. nov., a novel anaerobic bacterium isolated from deep subsurface oil field and proposal of Koleobacterales ord. nov. in the phylum Firmicutes.</title>
        <authorList>
            <person name="Sakamoto S."/>
            <person name="Tamaki H."/>
        </authorList>
    </citation>
    <scope>NUCLEOTIDE SEQUENCE</scope>
    <source>
        <strain evidence="7">NRmbB1</strain>
    </source>
</reference>
<dbReference type="SUPFAM" id="SSF50494">
    <property type="entry name" value="Trypsin-like serine proteases"/>
    <property type="match status" value="1"/>
</dbReference>
<dbReference type="Gene3D" id="2.30.42.10">
    <property type="match status" value="1"/>
</dbReference>
<dbReference type="Pfam" id="PF17820">
    <property type="entry name" value="PDZ_6"/>
    <property type="match status" value="1"/>
</dbReference>
<dbReference type="GO" id="GO:0004252">
    <property type="term" value="F:serine-type endopeptidase activity"/>
    <property type="evidence" value="ECO:0007669"/>
    <property type="project" value="InterPro"/>
</dbReference>
<dbReference type="RefSeq" id="WP_206708255.1">
    <property type="nucleotide sequence ID" value="NZ_CP059066.1"/>
</dbReference>
<dbReference type="InterPro" id="IPR036034">
    <property type="entry name" value="PDZ_sf"/>
</dbReference>
<dbReference type="InterPro" id="IPR043504">
    <property type="entry name" value="Peptidase_S1_PA_chymotrypsin"/>
</dbReference>
<comment type="similarity">
    <text evidence="1">Belongs to the peptidase S1C family.</text>
</comment>
<dbReference type="AlphaFoldDB" id="A0A8A0RKG3"/>
<keyword evidence="5" id="KW-1133">Transmembrane helix</keyword>
<dbReference type="Pfam" id="PF13365">
    <property type="entry name" value="Trypsin_2"/>
    <property type="match status" value="1"/>
</dbReference>
<dbReference type="PANTHER" id="PTHR43343:SF3">
    <property type="entry name" value="PROTEASE DO-LIKE 8, CHLOROPLASTIC"/>
    <property type="match status" value="1"/>
</dbReference>
<dbReference type="PROSITE" id="PS50106">
    <property type="entry name" value="PDZ"/>
    <property type="match status" value="1"/>
</dbReference>
<feature type="transmembrane region" description="Helical" evidence="5">
    <location>
        <begin position="12"/>
        <end position="32"/>
    </location>
</feature>
<evidence type="ECO:0000256" key="5">
    <source>
        <dbReference type="SAM" id="Phobius"/>
    </source>
</evidence>
<dbReference type="InterPro" id="IPR001478">
    <property type="entry name" value="PDZ"/>
</dbReference>
<sequence length="391" mass="42533">MFRLFKKKRILNLMVISFLMGAVFVLGGYAAYNSLINPGATKAETEYLENQSDFAPPQNVISADITQIVKKAGPAVVNINTITKTESVRYNPFFDDPFFREFFGRDFGFDLGPRVSRGLGTGFIFRKDGYILTNEHVIHGAQEIKVTVAGYDQDFKAEVIGSDYELDLAVIKIDAPDDLPVLKLGESEDAQVGEWVIAIGNPYGLDHTVTVGVLSAKGRPVEIQDRVYKDLLQTDAAINPGNSGGPLLNLKGEVIGINTAINAAAQGIGFAIPSSTVKEVLEELISKGKVVRPWMGVILQEVTKDLAEILEYEGTEGAVISYVAPEGPADKAGLKRGDIIIEIDKKSIKTPDDVVNIIKNSQVGRKHVLLVHSRGVTKYVTVTLEEKPGSN</sequence>